<name>A0A930BSX5_9RHOO</name>
<comment type="caution">
    <text evidence="1">The sequence shown here is derived from an EMBL/GenBank/DDBJ whole genome shotgun (WGS) entry which is preliminary data.</text>
</comment>
<feature type="non-terminal residue" evidence="1">
    <location>
        <position position="75"/>
    </location>
</feature>
<gene>
    <name evidence="1" type="ORF">HXL68_08510</name>
</gene>
<sequence length="75" mass="8142">MDSPLQIFRDLLPFGPSSAEQKGTAAVRGLLDTVAGLSPEETIAKLASSVLPTASQQPNLHMRFKLLEDIRHEAE</sequence>
<evidence type="ECO:0000313" key="2">
    <source>
        <dbReference type="Proteomes" id="UP000718593"/>
    </source>
</evidence>
<protein>
    <submittedName>
        <fullName evidence="1">Uncharacterized protein</fullName>
    </submittedName>
</protein>
<dbReference type="EMBL" id="JABZMI010000147">
    <property type="protein sequence ID" value="MBF1165069.1"/>
    <property type="molecule type" value="Genomic_DNA"/>
</dbReference>
<dbReference type="Proteomes" id="UP000718593">
    <property type="component" value="Unassembled WGS sequence"/>
</dbReference>
<accession>A0A930BSX5</accession>
<proteinExistence type="predicted"/>
<organism evidence="1 2">
    <name type="scientific">Dechloromonas agitata</name>
    <dbReference type="NCBI Taxonomy" id="73030"/>
    <lineage>
        <taxon>Bacteria</taxon>
        <taxon>Pseudomonadati</taxon>
        <taxon>Pseudomonadota</taxon>
        <taxon>Betaproteobacteria</taxon>
        <taxon>Rhodocyclales</taxon>
        <taxon>Azonexaceae</taxon>
        <taxon>Dechloromonas</taxon>
    </lineage>
</organism>
<dbReference type="AlphaFoldDB" id="A0A930BSX5"/>
<reference evidence="1" key="1">
    <citation type="submission" date="2020-04" db="EMBL/GenBank/DDBJ databases">
        <title>Deep metagenomics examines the oral microbiome during advanced dental caries in children, revealing novel taxa and co-occurrences with host molecules.</title>
        <authorList>
            <person name="Baker J.L."/>
            <person name="Morton J.T."/>
            <person name="Dinis M."/>
            <person name="Alvarez R."/>
            <person name="Tran N.C."/>
            <person name="Knight R."/>
            <person name="Edlund A."/>
        </authorList>
    </citation>
    <scope>NUCLEOTIDE SEQUENCE</scope>
    <source>
        <strain evidence="1">JCVI_32_bin.24</strain>
    </source>
</reference>
<evidence type="ECO:0000313" key="1">
    <source>
        <dbReference type="EMBL" id="MBF1165069.1"/>
    </source>
</evidence>